<evidence type="ECO:0000259" key="11">
    <source>
        <dbReference type="Pfam" id="PF04810"/>
    </source>
</evidence>
<dbReference type="InterPro" id="IPR041742">
    <property type="entry name" value="Sec24-like_trunk_dom"/>
</dbReference>
<feature type="region of interest" description="Disordered" evidence="10">
    <location>
        <begin position="330"/>
        <end position="354"/>
    </location>
</feature>
<comment type="similarity">
    <text evidence="3">Belongs to the SEC23/SEC24 family. SEC24 subfamily.</text>
</comment>
<keyword evidence="4" id="KW-0813">Transport</keyword>
<dbReference type="Pfam" id="PF04811">
    <property type="entry name" value="Sec23_trunk"/>
    <property type="match status" value="1"/>
</dbReference>
<feature type="compositionally biased region" description="Polar residues" evidence="10">
    <location>
        <begin position="113"/>
        <end position="157"/>
    </location>
</feature>
<feature type="compositionally biased region" description="Polar residues" evidence="10">
    <location>
        <begin position="57"/>
        <end position="83"/>
    </location>
</feature>
<dbReference type="InterPro" id="IPR006900">
    <property type="entry name" value="Sec23/24_helical_dom"/>
</dbReference>
<evidence type="ECO:0008006" key="17">
    <source>
        <dbReference type="Google" id="ProtNLM"/>
    </source>
</evidence>
<dbReference type="PANTHER" id="PTHR13803">
    <property type="entry name" value="SEC24-RELATED PROTEIN"/>
    <property type="match status" value="1"/>
</dbReference>
<dbReference type="InterPro" id="IPR006896">
    <property type="entry name" value="Sec23/24_trunk_dom"/>
</dbReference>
<evidence type="ECO:0000256" key="7">
    <source>
        <dbReference type="ARBA" id="ARBA00022927"/>
    </source>
</evidence>
<keyword evidence="16" id="KW-1185">Reference proteome</keyword>
<dbReference type="InterPro" id="IPR036174">
    <property type="entry name" value="Znf_Sec23_Sec24_sf"/>
</dbReference>
<dbReference type="InterPro" id="IPR036175">
    <property type="entry name" value="Sec23/24_helical_dom_sf"/>
</dbReference>
<accession>A0ABP0V604</accession>
<dbReference type="SUPFAM" id="SSF53300">
    <property type="entry name" value="vWA-like"/>
    <property type="match status" value="1"/>
</dbReference>
<evidence type="ECO:0000313" key="15">
    <source>
        <dbReference type="EMBL" id="CAK9237044.1"/>
    </source>
</evidence>
<evidence type="ECO:0000256" key="8">
    <source>
        <dbReference type="ARBA" id="ARBA00023034"/>
    </source>
</evidence>
<dbReference type="InterPro" id="IPR036180">
    <property type="entry name" value="Gelsolin-like_dom_sf"/>
</dbReference>
<evidence type="ECO:0000256" key="10">
    <source>
        <dbReference type="SAM" id="MobiDB-lite"/>
    </source>
</evidence>
<name>A0ABP0V604_9BRYO</name>
<evidence type="ECO:0000259" key="13">
    <source>
        <dbReference type="Pfam" id="PF04815"/>
    </source>
</evidence>
<keyword evidence="6" id="KW-0931">ER-Golgi transport</keyword>
<dbReference type="Gene3D" id="3.40.20.10">
    <property type="entry name" value="Severin"/>
    <property type="match status" value="1"/>
</dbReference>
<keyword evidence="8" id="KW-0333">Golgi apparatus</keyword>
<evidence type="ECO:0000313" key="16">
    <source>
        <dbReference type="Proteomes" id="UP001497512"/>
    </source>
</evidence>
<evidence type="ECO:0000256" key="4">
    <source>
        <dbReference type="ARBA" id="ARBA00022448"/>
    </source>
</evidence>
<feature type="compositionally biased region" description="Pro residues" evidence="10">
    <location>
        <begin position="230"/>
        <end position="246"/>
    </location>
</feature>
<dbReference type="Pfam" id="PF04810">
    <property type="entry name" value="zf-Sec23_Sec24"/>
    <property type="match status" value="1"/>
</dbReference>
<dbReference type="InterPro" id="IPR006895">
    <property type="entry name" value="Znf_Sec23_Sec24"/>
</dbReference>
<evidence type="ECO:0000256" key="6">
    <source>
        <dbReference type="ARBA" id="ARBA00022892"/>
    </source>
</evidence>
<dbReference type="InterPro" id="IPR012990">
    <property type="entry name" value="Beta-sandwich_Sec23_24"/>
</dbReference>
<dbReference type="SUPFAM" id="SSF81811">
    <property type="entry name" value="Helical domain of Sec23/24"/>
    <property type="match status" value="1"/>
</dbReference>
<gene>
    <name evidence="15" type="ORF">CSSPTR1EN2_LOCUS23444</name>
</gene>
<keyword evidence="7" id="KW-0653">Protein transport</keyword>
<feature type="domain" description="Sec23/Sec24 beta-sandwich" evidence="14">
    <location>
        <begin position="726"/>
        <end position="810"/>
    </location>
</feature>
<feature type="region of interest" description="Disordered" evidence="10">
    <location>
        <begin position="1"/>
        <end position="290"/>
    </location>
</feature>
<reference evidence="15" key="1">
    <citation type="submission" date="2024-02" db="EMBL/GenBank/DDBJ databases">
        <authorList>
            <consortium name="ELIXIR-Norway"/>
            <consortium name="Elixir Norway"/>
        </authorList>
    </citation>
    <scope>NUCLEOTIDE SEQUENCE</scope>
</reference>
<feature type="compositionally biased region" description="Pro residues" evidence="10">
    <location>
        <begin position="34"/>
        <end position="48"/>
    </location>
</feature>
<feature type="domain" description="Sec23/Sec24 helical" evidence="13">
    <location>
        <begin position="821"/>
        <end position="924"/>
    </location>
</feature>
<feature type="domain" description="Sec23/Sec24 trunk" evidence="12">
    <location>
        <begin position="484"/>
        <end position="720"/>
    </location>
</feature>
<feature type="domain" description="Zinc finger Sec23/Sec24-type" evidence="11">
    <location>
        <begin position="409"/>
        <end position="447"/>
    </location>
</feature>
<sequence length="1084" mass="117655">MQQQGGNPGLPAEFPHSSTSPAQQRPPYTVPGSIPRPGPPSWQGPPPGTQFRPQGVPQPSSGAPPTLANALSNPISPFQSGSYQRPVAGRPPGPPAVFQPSQPSLGAPPPFQPSTFGGSSQADGSWSPVSNPNSASVGFSPKASSTGGSPFSNVSPVPSTFGGSIPPPPTSSSLGSGFPISSAYPASSTPVTSFPRPPQVASGPGARPPFYAPGPYNLPPTGHQFSSAPPQQPPPSSFGPSPPSFGAPPQFGTPTPPQFGGTAPSQGYYSTAPPPPPPITPGIYAGEGQQVGSYGAPPLAGGYGGNLQQPAQGLVEDFQSLSLVPLPGSVESAVDPGMLPRPLDSPDDVKSTGTMNCNPRYLRLSTNAMPNSHSLVARWHLPLGAVVHPLAEAPPGEEVPVVNFVGSSIVRCRRCRAYINPYVMFTDGGRRWRCNVCVLLNEVPIEYFCSLDENGRRRDADERPELSCGSVEFVAQTEYMVRPPMPPVYFFLIDVSISAVKSGMLKVAAETIKATLDKLPGFPRTQIGFLTFDSMLHFYNLKSSLMQPQMMVVADLDDPFLPLPDDLLVNLSESRVVVDALLDSLPSLFEKNISIESALGPALKATFMIMSQLGGKLLVFQSTLPSLGVGRLKLRGDDPRIYGTEKEYLLRGSEEQFYKHMAADFSKYQIGVNIYAFGDRYTDLASLGTLAKYTGGQVCYYPGFQAYLHGEKFSYELARDLSRETAWEAVMRIRCGKGIRFSSFHGHFMLRSSDLMALPAVDCDKAFSMQLTLEDTLLTTNTVYFQVALLYTSSTGERRIRVHTMATPVVSDLGEMYRAADVGAIASIMSRLGVDKSMQSKLEDARQTTQQRLHRSLREYRNMFAVQHRTSNRLLFPESLRLLPLYTLAICKNLALRGGYGDTTPDERSAMGFEIMTMSISRLLKLLYPAFFRIDEFLLQGGKGETDFMMGLPKPVPLASERLDPRGAFLLNDGLRFVLWLGKVLPDEFVKQILGPEFAYSPDLSKVALQEHDSILSKRLVAMLRELRKMNPAVYQQCILLRQGEQPREGNLVLGNLVEDQTGGLSGYADWIVQTYRHISQKAS</sequence>
<dbReference type="InterPro" id="IPR036465">
    <property type="entry name" value="vWFA_dom_sf"/>
</dbReference>
<evidence type="ECO:0000256" key="2">
    <source>
        <dbReference type="ARBA" id="ARBA00004586"/>
    </source>
</evidence>
<dbReference type="CDD" id="cd01479">
    <property type="entry name" value="Sec24-like"/>
    <property type="match status" value="1"/>
</dbReference>
<feature type="compositionally biased region" description="Low complexity" evidence="10">
    <location>
        <begin position="171"/>
        <end position="182"/>
    </location>
</feature>
<dbReference type="Gene3D" id="2.30.30.380">
    <property type="entry name" value="Zn-finger domain of Sec23/24"/>
    <property type="match status" value="1"/>
</dbReference>
<evidence type="ECO:0000259" key="12">
    <source>
        <dbReference type="Pfam" id="PF04811"/>
    </source>
</evidence>
<protein>
    <recommendedName>
        <fullName evidence="17">Protein transport protein Sec24-like At3g07100</fullName>
    </recommendedName>
</protein>
<dbReference type="SUPFAM" id="SSF81995">
    <property type="entry name" value="beta-sandwich domain of Sec23/24"/>
    <property type="match status" value="1"/>
</dbReference>
<feature type="compositionally biased region" description="Low complexity" evidence="10">
    <location>
        <begin position="247"/>
        <end position="264"/>
    </location>
</feature>
<proteinExistence type="inferred from homology"/>
<dbReference type="PANTHER" id="PTHR13803:SF39">
    <property type="entry name" value="SECRETORY 24AB, ISOFORM A"/>
    <property type="match status" value="1"/>
</dbReference>
<dbReference type="InterPro" id="IPR050550">
    <property type="entry name" value="SEC23_SEC24_subfamily"/>
</dbReference>
<dbReference type="Proteomes" id="UP001497512">
    <property type="component" value="Chromosome 9"/>
</dbReference>
<evidence type="ECO:0000259" key="14">
    <source>
        <dbReference type="Pfam" id="PF08033"/>
    </source>
</evidence>
<dbReference type="SUPFAM" id="SSF82919">
    <property type="entry name" value="Zn-finger domain of Sec23/24"/>
    <property type="match status" value="1"/>
</dbReference>
<dbReference type="EMBL" id="OZ019901">
    <property type="protein sequence ID" value="CAK9237044.1"/>
    <property type="molecule type" value="Genomic_DNA"/>
</dbReference>
<dbReference type="Pfam" id="PF04815">
    <property type="entry name" value="Sec23_helical"/>
    <property type="match status" value="1"/>
</dbReference>
<dbReference type="InterPro" id="IPR029006">
    <property type="entry name" value="ADF-H/Gelsolin-like_dom_sf"/>
</dbReference>
<dbReference type="Pfam" id="PF08033">
    <property type="entry name" value="Sec23_BS"/>
    <property type="match status" value="1"/>
</dbReference>
<feature type="compositionally biased region" description="Pro residues" evidence="10">
    <location>
        <begin position="206"/>
        <end position="218"/>
    </location>
</feature>
<dbReference type="Gene3D" id="3.40.50.410">
    <property type="entry name" value="von Willebrand factor, type A domain"/>
    <property type="match status" value="1"/>
</dbReference>
<keyword evidence="5" id="KW-0256">Endoplasmic reticulum</keyword>
<keyword evidence="9" id="KW-0472">Membrane</keyword>
<dbReference type="SUPFAM" id="SSF82754">
    <property type="entry name" value="C-terminal, gelsolin-like domain of Sec23/24"/>
    <property type="match status" value="1"/>
</dbReference>
<organism evidence="15 16">
    <name type="scientific">Sphagnum troendelagicum</name>
    <dbReference type="NCBI Taxonomy" id="128251"/>
    <lineage>
        <taxon>Eukaryota</taxon>
        <taxon>Viridiplantae</taxon>
        <taxon>Streptophyta</taxon>
        <taxon>Embryophyta</taxon>
        <taxon>Bryophyta</taxon>
        <taxon>Sphagnophytina</taxon>
        <taxon>Sphagnopsida</taxon>
        <taxon>Sphagnales</taxon>
        <taxon>Sphagnaceae</taxon>
        <taxon>Sphagnum</taxon>
    </lineage>
</organism>
<dbReference type="Gene3D" id="1.20.120.730">
    <property type="entry name" value="Sec23/Sec24 helical domain"/>
    <property type="match status" value="1"/>
</dbReference>
<dbReference type="Gene3D" id="2.60.40.1670">
    <property type="entry name" value="beta-sandwich domain of Sec23/24"/>
    <property type="match status" value="1"/>
</dbReference>
<evidence type="ECO:0000256" key="5">
    <source>
        <dbReference type="ARBA" id="ARBA00022824"/>
    </source>
</evidence>
<evidence type="ECO:0000256" key="9">
    <source>
        <dbReference type="ARBA" id="ARBA00023136"/>
    </source>
</evidence>
<evidence type="ECO:0000256" key="3">
    <source>
        <dbReference type="ARBA" id="ARBA00008334"/>
    </source>
</evidence>
<comment type="subcellular location">
    <subcellularLocation>
        <location evidence="2">Endoplasmic reticulum membrane</location>
    </subcellularLocation>
    <subcellularLocation>
        <location evidence="1">Golgi apparatus membrane</location>
    </subcellularLocation>
</comment>
<evidence type="ECO:0000256" key="1">
    <source>
        <dbReference type="ARBA" id="ARBA00004394"/>
    </source>
</evidence>